<name>A0A4R5PCH3_9MYCO</name>
<dbReference type="InterPro" id="IPR020845">
    <property type="entry name" value="AMP-binding_CS"/>
</dbReference>
<dbReference type="RefSeq" id="WP_078333889.1">
    <property type="nucleotide sequence ID" value="NZ_MAFQ01000005.1"/>
</dbReference>
<dbReference type="Pfam" id="PF13193">
    <property type="entry name" value="AMP-binding_C"/>
    <property type="match status" value="1"/>
</dbReference>
<gene>
    <name evidence="3" type="ORF">EJ571_10675</name>
</gene>
<feature type="domain" description="AMP-binding enzyme C-terminal" evidence="2">
    <location>
        <begin position="419"/>
        <end position="497"/>
    </location>
</feature>
<comment type="caution">
    <text evidence="3">The sequence shown here is derived from an EMBL/GenBank/DDBJ whole genome shotgun (WGS) entry which is preliminary data.</text>
</comment>
<dbReference type="Proteomes" id="UP000295627">
    <property type="component" value="Unassembled WGS sequence"/>
</dbReference>
<feature type="domain" description="AMP-dependent synthetase/ligase" evidence="1">
    <location>
        <begin position="10"/>
        <end position="357"/>
    </location>
</feature>
<dbReference type="Pfam" id="PF00501">
    <property type="entry name" value="AMP-binding"/>
    <property type="match status" value="1"/>
</dbReference>
<evidence type="ECO:0000259" key="2">
    <source>
        <dbReference type="Pfam" id="PF13193"/>
    </source>
</evidence>
<evidence type="ECO:0000313" key="4">
    <source>
        <dbReference type="Proteomes" id="UP000295627"/>
    </source>
</evidence>
<dbReference type="PROSITE" id="PS00455">
    <property type="entry name" value="AMP_BINDING"/>
    <property type="match status" value="1"/>
</dbReference>
<dbReference type="EMBL" id="RXLR01000014">
    <property type="protein sequence ID" value="TDH22381.1"/>
    <property type="molecule type" value="Genomic_DNA"/>
</dbReference>
<sequence length="512" mass="55758">MFPGFYAISAPDRPAVIMADTGRTLTYGELESRSTSIATALHDMGLRRGDVVALLSDNTLEAFEIYWAAIRSGLYITAVNWHLAAEEAAYIVNDSGARVLFASAGVGELAQKIGSLTSAVGSRYSFGGHIAGHEPYEVLIEGAGAALSDQPRGAEMLYSSGTTGRPKGIKPPLPDWQVDQPGDPLVNMLQHAFGICAADRYLSAAPLYHTAPLKWCGGVHSLGGTVVLMEKFDPVKALAAIENYRITVTQMVPTMFIRMLQQAEGLRQAFDTSSLRLAVHAAAPCPQDVKEAMITWWGPIVVEYYGATEQHGVTMISSEQWMAKRGSVGRAVLGVLHICGDDGAELPHGEVGTVYFERDILPFEYHNDPEKTNEARHPRYRNWSTVGDIGYVDGDGYLFLTDRKAFMIISGGVNIYPQEIENVLALHPKIADVAVIGVPDPEMGEQVKAVVQLRDGFVGSDELTSEVIDYVRERIARYKAPRSVDFVDELPRLATGKLAKGKLLQRYAEAGT</sequence>
<dbReference type="PANTHER" id="PTHR24096">
    <property type="entry name" value="LONG-CHAIN-FATTY-ACID--COA LIGASE"/>
    <property type="match status" value="1"/>
</dbReference>
<dbReference type="SUPFAM" id="SSF56801">
    <property type="entry name" value="Acetyl-CoA synthetase-like"/>
    <property type="match status" value="1"/>
</dbReference>
<organism evidence="3 4">
    <name type="scientific">Mycobacteroides franklinii</name>
    <dbReference type="NCBI Taxonomy" id="948102"/>
    <lineage>
        <taxon>Bacteria</taxon>
        <taxon>Bacillati</taxon>
        <taxon>Actinomycetota</taxon>
        <taxon>Actinomycetes</taxon>
        <taxon>Mycobacteriales</taxon>
        <taxon>Mycobacteriaceae</taxon>
        <taxon>Mycobacteroides</taxon>
    </lineage>
</organism>
<dbReference type="InterPro" id="IPR025110">
    <property type="entry name" value="AMP-bd_C"/>
</dbReference>
<evidence type="ECO:0000313" key="3">
    <source>
        <dbReference type="EMBL" id="TDH22381.1"/>
    </source>
</evidence>
<dbReference type="InterPro" id="IPR042099">
    <property type="entry name" value="ANL_N_sf"/>
</dbReference>
<reference evidence="3 4" key="1">
    <citation type="journal article" date="2019" name="Sci. Rep.">
        <title>Extended insight into the Mycobacterium chelonae-abscessus complex through whole genome sequencing of Mycobacterium salmoniphilum outbreak and Mycobacterium salmoniphilum-like strains.</title>
        <authorList>
            <person name="Behra P.R.K."/>
            <person name="Das S."/>
            <person name="Pettersson B.M.F."/>
            <person name="Shirreff L."/>
            <person name="DuCote T."/>
            <person name="Jacobsson K.G."/>
            <person name="Ennis D.G."/>
            <person name="Kirsebom L.A."/>
        </authorList>
    </citation>
    <scope>NUCLEOTIDE SEQUENCE [LARGE SCALE GENOMIC DNA]</scope>
    <source>
        <strain evidence="3 4">DSM 45524</strain>
    </source>
</reference>
<dbReference type="InterPro" id="IPR000873">
    <property type="entry name" value="AMP-dep_synth/lig_dom"/>
</dbReference>
<dbReference type="PANTHER" id="PTHR24096:SF323">
    <property type="entry name" value="BLR3536 PROTEIN"/>
    <property type="match status" value="1"/>
</dbReference>
<protein>
    <submittedName>
        <fullName evidence="3">Acyl-CoA synthetase</fullName>
    </submittedName>
</protein>
<accession>A0A4R5PCH3</accession>
<evidence type="ECO:0000259" key="1">
    <source>
        <dbReference type="Pfam" id="PF00501"/>
    </source>
</evidence>
<dbReference type="Gene3D" id="3.40.50.12780">
    <property type="entry name" value="N-terminal domain of ligase-like"/>
    <property type="match status" value="1"/>
</dbReference>
<dbReference type="GO" id="GO:0016405">
    <property type="term" value="F:CoA-ligase activity"/>
    <property type="evidence" value="ECO:0007669"/>
    <property type="project" value="TreeGrafter"/>
</dbReference>
<proteinExistence type="predicted"/>
<dbReference type="Gene3D" id="3.30.300.30">
    <property type="match status" value="1"/>
</dbReference>
<dbReference type="InterPro" id="IPR045851">
    <property type="entry name" value="AMP-bd_C_sf"/>
</dbReference>
<dbReference type="AlphaFoldDB" id="A0A4R5PCH3"/>